<dbReference type="InterPro" id="IPR012349">
    <property type="entry name" value="Split_barrel_FMN-bd"/>
</dbReference>
<organism evidence="3 4">
    <name type="scientific">Actinocatenispora comari</name>
    <dbReference type="NCBI Taxonomy" id="2807577"/>
    <lineage>
        <taxon>Bacteria</taxon>
        <taxon>Bacillati</taxon>
        <taxon>Actinomycetota</taxon>
        <taxon>Actinomycetes</taxon>
        <taxon>Micromonosporales</taxon>
        <taxon>Micromonosporaceae</taxon>
        <taxon>Actinocatenispora</taxon>
    </lineage>
</organism>
<dbReference type="Gene3D" id="2.30.110.10">
    <property type="entry name" value="Electron Transport, Fmn-binding Protein, Chain A"/>
    <property type="match status" value="1"/>
</dbReference>
<dbReference type="EMBL" id="BOPO01000127">
    <property type="protein sequence ID" value="GIL30811.1"/>
    <property type="molecule type" value="Genomic_DNA"/>
</dbReference>
<keyword evidence="4" id="KW-1185">Reference proteome</keyword>
<evidence type="ECO:0000256" key="1">
    <source>
        <dbReference type="SAM" id="MobiDB-lite"/>
    </source>
</evidence>
<dbReference type="SUPFAM" id="SSF50475">
    <property type="entry name" value="FMN-binding split barrel"/>
    <property type="match status" value="1"/>
</dbReference>
<comment type="caution">
    <text evidence="3">The sequence shown here is derived from an EMBL/GenBank/DDBJ whole genome shotgun (WGS) entry which is preliminary data.</text>
</comment>
<evidence type="ECO:0000313" key="3">
    <source>
        <dbReference type="EMBL" id="GIL30811.1"/>
    </source>
</evidence>
<accession>A0A8J4AGE1</accession>
<gene>
    <name evidence="3" type="ORF">NUM_60650</name>
</gene>
<protein>
    <recommendedName>
        <fullName evidence="2">Pyridoxamine 5'-phosphate oxidase N-terminal domain-containing protein</fullName>
    </recommendedName>
</protein>
<dbReference type="InterPro" id="IPR011576">
    <property type="entry name" value="Pyridox_Oxase_N"/>
</dbReference>
<feature type="domain" description="Pyridoxamine 5'-phosphate oxidase N-terminal" evidence="2">
    <location>
        <begin position="15"/>
        <end position="110"/>
    </location>
</feature>
<evidence type="ECO:0000313" key="4">
    <source>
        <dbReference type="Proteomes" id="UP000614996"/>
    </source>
</evidence>
<dbReference type="RefSeq" id="WP_207128455.1">
    <property type="nucleotide sequence ID" value="NZ_BOPO01000127.1"/>
</dbReference>
<dbReference type="Pfam" id="PF01243">
    <property type="entry name" value="PNPOx_N"/>
    <property type="match status" value="1"/>
</dbReference>
<proteinExistence type="predicted"/>
<feature type="region of interest" description="Disordered" evidence="1">
    <location>
        <begin position="158"/>
        <end position="193"/>
    </location>
</feature>
<reference evidence="4" key="1">
    <citation type="journal article" date="2021" name="Int. J. Syst. Evol. Microbiol.">
        <title>Actinocatenispora comari sp. nov., an endophytic actinomycete isolated from aerial parts of Comarum salesowianum.</title>
        <authorList>
            <person name="Oyunbileg N."/>
            <person name="Iizaka Y."/>
            <person name="Hamada M."/>
            <person name="Davaapurev B.O."/>
            <person name="Fukumoto A."/>
            <person name="Tsetseg B."/>
            <person name="Kato F."/>
            <person name="Tamura T."/>
            <person name="Batkhuu J."/>
            <person name="Anzai Y."/>
        </authorList>
    </citation>
    <scope>NUCLEOTIDE SEQUENCE [LARGE SCALE GENOMIC DNA]</scope>
    <source>
        <strain evidence="4">NUM-2625</strain>
    </source>
</reference>
<dbReference type="AlphaFoldDB" id="A0A8J4AGE1"/>
<evidence type="ECO:0000259" key="2">
    <source>
        <dbReference type="Pfam" id="PF01243"/>
    </source>
</evidence>
<name>A0A8J4AGE1_9ACTN</name>
<sequence>MVTWAEFADAAPELAEAIRDLVHQFGQGFGFLATVRRDGGPRVHPVSPVITDDGLFCFLIDSPKRHDLERDGRYALHSFPADDRDDEAYLAGTAIPVRDRGRLARLAQLGRAAGTVDWRLFEFLIDAAMVGRRDRPAVTPGRPGAGSAHITVWHAPNTLCGPTAPPSRTAPRGSTTPHRSIAPGAPSTIMEAP</sequence>
<dbReference type="Proteomes" id="UP000614996">
    <property type="component" value="Unassembled WGS sequence"/>
</dbReference>